<keyword evidence="4" id="KW-1185">Reference proteome</keyword>
<dbReference type="PROSITE" id="PS50937">
    <property type="entry name" value="HTH_MERR_2"/>
    <property type="match status" value="1"/>
</dbReference>
<dbReference type="InterPro" id="IPR047057">
    <property type="entry name" value="MerR_fam"/>
</dbReference>
<dbReference type="PRINTS" id="PR00040">
    <property type="entry name" value="HTHMERR"/>
</dbReference>
<feature type="domain" description="HTH merR-type" evidence="2">
    <location>
        <begin position="6"/>
        <end position="74"/>
    </location>
</feature>
<dbReference type="PANTHER" id="PTHR30204">
    <property type="entry name" value="REDOX-CYCLING DRUG-SENSING TRANSCRIPTIONAL ACTIVATOR SOXR"/>
    <property type="match status" value="1"/>
</dbReference>
<dbReference type="RefSeq" id="WP_040745748.1">
    <property type="nucleotide sequence ID" value="NZ_JACHIT010000001.1"/>
</dbReference>
<evidence type="ECO:0000259" key="2">
    <source>
        <dbReference type="PROSITE" id="PS50937"/>
    </source>
</evidence>
<dbReference type="SMART" id="SM00422">
    <property type="entry name" value="HTH_MERR"/>
    <property type="match status" value="1"/>
</dbReference>
<dbReference type="EMBL" id="JACHIT010000001">
    <property type="protein sequence ID" value="MBB5912866.1"/>
    <property type="molecule type" value="Genomic_DNA"/>
</dbReference>
<sequence length="253" mass="28006">MTSGSEFTIDELARESGMTVRSLRAYQERGLLPPPRLQGRTGFYGAQHLDRVRIISRLMDRGIKLSGIRELLDAWDRGEDLGDVLGVSVEPNAAAPAAPQPPTPTTEKTIPAIELVERYRDVPNGLARVVAVGLYEPFDATTYRETDPQLVRLADRLADAGTPLGQVLDELERLRADCDHIARRFADLFENSAVKAFQQSGRSAHDIAEFTDHVAAVRTLPGRVSSELIERFLARYLEHATRDLEDTSTGRTG</sequence>
<dbReference type="GO" id="GO:0003700">
    <property type="term" value="F:DNA-binding transcription factor activity"/>
    <property type="evidence" value="ECO:0007669"/>
    <property type="project" value="InterPro"/>
</dbReference>
<protein>
    <submittedName>
        <fullName evidence="3">DNA-binding transcriptional MerR regulator</fullName>
    </submittedName>
</protein>
<dbReference type="SUPFAM" id="SSF46955">
    <property type="entry name" value="Putative DNA-binding domain"/>
    <property type="match status" value="1"/>
</dbReference>
<accession>A0A7W9PB55</accession>
<name>A0A7W9PB55_9NOCA</name>
<proteinExistence type="predicted"/>
<dbReference type="Pfam" id="PF13411">
    <property type="entry name" value="MerR_1"/>
    <property type="match status" value="1"/>
</dbReference>
<dbReference type="Proteomes" id="UP000540412">
    <property type="component" value="Unassembled WGS sequence"/>
</dbReference>
<keyword evidence="1 3" id="KW-0238">DNA-binding</keyword>
<dbReference type="PANTHER" id="PTHR30204:SF93">
    <property type="entry name" value="HTH MERR-TYPE DOMAIN-CONTAINING PROTEIN"/>
    <property type="match status" value="1"/>
</dbReference>
<dbReference type="InterPro" id="IPR009061">
    <property type="entry name" value="DNA-bd_dom_put_sf"/>
</dbReference>
<dbReference type="Gene3D" id="1.10.1660.10">
    <property type="match status" value="1"/>
</dbReference>
<evidence type="ECO:0000256" key="1">
    <source>
        <dbReference type="ARBA" id="ARBA00023125"/>
    </source>
</evidence>
<gene>
    <name evidence="3" type="ORF">BJY24_001733</name>
</gene>
<comment type="caution">
    <text evidence="3">The sequence shown here is derived from an EMBL/GenBank/DDBJ whole genome shotgun (WGS) entry which is preliminary data.</text>
</comment>
<organism evidence="3 4">
    <name type="scientific">Nocardia transvalensis</name>
    <dbReference type="NCBI Taxonomy" id="37333"/>
    <lineage>
        <taxon>Bacteria</taxon>
        <taxon>Bacillati</taxon>
        <taxon>Actinomycetota</taxon>
        <taxon>Actinomycetes</taxon>
        <taxon>Mycobacteriales</taxon>
        <taxon>Nocardiaceae</taxon>
        <taxon>Nocardia</taxon>
    </lineage>
</organism>
<reference evidence="3 4" key="1">
    <citation type="submission" date="2020-08" db="EMBL/GenBank/DDBJ databases">
        <title>Sequencing the genomes of 1000 actinobacteria strains.</title>
        <authorList>
            <person name="Klenk H.-P."/>
        </authorList>
    </citation>
    <scope>NUCLEOTIDE SEQUENCE [LARGE SCALE GENOMIC DNA]</scope>
    <source>
        <strain evidence="3 4">DSM 43582</strain>
    </source>
</reference>
<evidence type="ECO:0000313" key="4">
    <source>
        <dbReference type="Proteomes" id="UP000540412"/>
    </source>
</evidence>
<evidence type="ECO:0000313" key="3">
    <source>
        <dbReference type="EMBL" id="MBB5912866.1"/>
    </source>
</evidence>
<dbReference type="GO" id="GO:0003677">
    <property type="term" value="F:DNA binding"/>
    <property type="evidence" value="ECO:0007669"/>
    <property type="project" value="UniProtKB-KW"/>
</dbReference>
<dbReference type="InterPro" id="IPR000551">
    <property type="entry name" value="MerR-type_HTH_dom"/>
</dbReference>
<dbReference type="AlphaFoldDB" id="A0A7W9PB55"/>